<dbReference type="InParanoid" id="G5AFR3"/>
<dbReference type="OMA" id="REYHHVE"/>
<proteinExistence type="predicted"/>
<dbReference type="Gene3D" id="3.80.10.10">
    <property type="entry name" value="Ribonuclease Inhibitor"/>
    <property type="match status" value="1"/>
</dbReference>
<dbReference type="RefSeq" id="XP_009538960.1">
    <property type="nucleotide sequence ID" value="XM_009540665.1"/>
</dbReference>
<evidence type="ECO:0000259" key="2">
    <source>
        <dbReference type="Pfam" id="PF26605"/>
    </source>
</evidence>
<reference evidence="3 4" key="1">
    <citation type="journal article" date="2006" name="Science">
        <title>Phytophthora genome sequences uncover evolutionary origins and mechanisms of pathogenesis.</title>
        <authorList>
            <person name="Tyler B.M."/>
            <person name="Tripathy S."/>
            <person name="Zhang X."/>
            <person name="Dehal P."/>
            <person name="Jiang R.H."/>
            <person name="Aerts A."/>
            <person name="Arredondo F.D."/>
            <person name="Baxter L."/>
            <person name="Bensasson D."/>
            <person name="Beynon J.L."/>
            <person name="Chapman J."/>
            <person name="Damasceno C.M."/>
            <person name="Dorrance A.E."/>
            <person name="Dou D."/>
            <person name="Dickerman A.W."/>
            <person name="Dubchak I.L."/>
            <person name="Garbelotto M."/>
            <person name="Gijzen M."/>
            <person name="Gordon S.G."/>
            <person name="Govers F."/>
            <person name="Grunwald N.J."/>
            <person name="Huang W."/>
            <person name="Ivors K.L."/>
            <person name="Jones R.W."/>
            <person name="Kamoun S."/>
            <person name="Krampis K."/>
            <person name="Lamour K.H."/>
            <person name="Lee M.K."/>
            <person name="McDonald W.H."/>
            <person name="Medina M."/>
            <person name="Meijer H.J."/>
            <person name="Nordberg E.K."/>
            <person name="Maclean D.J."/>
            <person name="Ospina-Giraldo M.D."/>
            <person name="Morris P.F."/>
            <person name="Phuntumart V."/>
            <person name="Putnam N.H."/>
            <person name="Rash S."/>
            <person name="Rose J.K."/>
            <person name="Sakihama Y."/>
            <person name="Salamov A.A."/>
            <person name="Savidor A."/>
            <person name="Scheuring C.F."/>
            <person name="Smith B.M."/>
            <person name="Sobral B.W."/>
            <person name="Terry A."/>
            <person name="Torto-Alalibo T.A."/>
            <person name="Win J."/>
            <person name="Xu Z."/>
            <person name="Zhang H."/>
            <person name="Grigoriev I.V."/>
            <person name="Rokhsar D.S."/>
            <person name="Boore J.L."/>
        </authorList>
    </citation>
    <scope>NUCLEOTIDE SEQUENCE [LARGE SCALE GENOMIC DNA]</scope>
    <source>
        <strain evidence="3 4">P6497</strain>
    </source>
</reference>
<keyword evidence="1" id="KW-0472">Membrane</keyword>
<protein>
    <recommendedName>
        <fullName evidence="2">WLGC domain-containing protein</fullName>
    </recommendedName>
</protein>
<keyword evidence="1" id="KW-0812">Transmembrane</keyword>
<dbReference type="InterPro" id="IPR032675">
    <property type="entry name" value="LRR_dom_sf"/>
</dbReference>
<feature type="domain" description="WLGC" evidence="2">
    <location>
        <begin position="633"/>
        <end position="702"/>
    </location>
</feature>
<organism evidence="3 4">
    <name type="scientific">Phytophthora sojae (strain P6497)</name>
    <name type="common">Soybean stem and root rot agent</name>
    <name type="synonym">Phytophthora megasperma f. sp. glycines</name>
    <dbReference type="NCBI Taxonomy" id="1094619"/>
    <lineage>
        <taxon>Eukaryota</taxon>
        <taxon>Sar</taxon>
        <taxon>Stramenopiles</taxon>
        <taxon>Oomycota</taxon>
        <taxon>Peronosporomycetes</taxon>
        <taxon>Peronosporales</taxon>
        <taxon>Peronosporaceae</taxon>
        <taxon>Phytophthora</taxon>
    </lineage>
</organism>
<sequence>MLVVAVVCICWTLWLTILTLAPNKTANYLMDTAEFDDGQFWLIPEEMSVLQIVSVAGLLVVVALYIYVLLKMLVWREYHHVEGSFVDRVLMRCEPSRTLSDDWSKLDLLHRAYRLVWELYLFLKELTGFRGRHRKLWNLCLKAFDLMLQGLMLSDLLEAGTPVELTFGFAVFTAVNSLLCAVEIISHRYTAFAEILIDSLFDLCAAVVFPIIVLMYSAHNFDFDRAVFRINMELFPVGSFERRARMLANPTEIELFRVSFDSLRIRTISDFFLRIGMNIGFAYRFKRVVEVLIQMQTQRLRQQGKRRGSQLEQHSTLLTSPSVVGGNRSCQRAAPKSVAVLFFAYSVGVVVVTQEAIFTSKSICSAYPQCVVFAYRWRDAQYCPCRALIDGDRAPKTYHEWTHPVDATETVKALAAAGTLETLQLINLHLTVLPDELRGCNNLNFIALINCATEELPTWAKDLRMLQYLQIEGKVGSKNLGNLADDLFSDMPELRYLQIGLHKRMIRLPALDGAPNLSCLILARMGEFTALPSLKTLPRLQRMEFSVLEHLSWIPDLPSVGSIVHFAVYQGAELCCNGFLGACDLTNPFCTNATCLHDASLKATTTTLEVFHKFSSNVCQPYSGLSQTPTAATIQMCDGVPYRQCRLPGLEPDTWVVGMCYNHRMQVLACNPDPVKIQIRHRQIQEHVGAPCDPVEEAWLGCGNTTT</sequence>
<feature type="transmembrane region" description="Helical" evidence="1">
    <location>
        <begin position="136"/>
        <end position="153"/>
    </location>
</feature>
<keyword evidence="1" id="KW-1133">Transmembrane helix</keyword>
<accession>G5AFR3</accession>
<feature type="transmembrane region" description="Helical" evidence="1">
    <location>
        <begin position="165"/>
        <end position="185"/>
    </location>
</feature>
<dbReference type="SUPFAM" id="SSF52058">
    <property type="entry name" value="L domain-like"/>
    <property type="match status" value="1"/>
</dbReference>
<keyword evidence="4" id="KW-1185">Reference proteome</keyword>
<feature type="transmembrane region" description="Helical" evidence="1">
    <location>
        <begin position="49"/>
        <end position="70"/>
    </location>
</feature>
<dbReference type="GeneID" id="20644408"/>
<dbReference type="Proteomes" id="UP000002640">
    <property type="component" value="Unassembled WGS sequence"/>
</dbReference>
<name>G5AFR3_PHYSP</name>
<gene>
    <name evidence="3" type="ORF">PHYSODRAFT_320110</name>
</gene>
<dbReference type="AlphaFoldDB" id="G5AFR3"/>
<evidence type="ECO:0000313" key="4">
    <source>
        <dbReference type="Proteomes" id="UP000002640"/>
    </source>
</evidence>
<dbReference type="InterPro" id="IPR058256">
    <property type="entry name" value="WLGC"/>
</dbReference>
<dbReference type="Pfam" id="PF26605">
    <property type="entry name" value="WLGC"/>
    <property type="match status" value="1"/>
</dbReference>
<evidence type="ECO:0000313" key="3">
    <source>
        <dbReference type="EMBL" id="EGZ05429.1"/>
    </source>
</evidence>
<evidence type="ECO:0000256" key="1">
    <source>
        <dbReference type="SAM" id="Phobius"/>
    </source>
</evidence>
<dbReference type="KEGG" id="psoj:PHYSODRAFT_320110"/>
<feature type="transmembrane region" description="Helical" evidence="1">
    <location>
        <begin position="197"/>
        <end position="218"/>
    </location>
</feature>
<dbReference type="EMBL" id="JH159166">
    <property type="protein sequence ID" value="EGZ05429.1"/>
    <property type="molecule type" value="Genomic_DNA"/>
</dbReference>